<dbReference type="EMBL" id="CAJHJG010006751">
    <property type="protein sequence ID" value="CAD6959225.1"/>
    <property type="molecule type" value="Genomic_DNA"/>
</dbReference>
<dbReference type="SFLD" id="SFLDG01148">
    <property type="entry name" value="Xi_(cytGST)"/>
    <property type="match status" value="1"/>
</dbReference>
<dbReference type="SUPFAM" id="SSF52833">
    <property type="entry name" value="Thioredoxin-like"/>
    <property type="match status" value="1"/>
</dbReference>
<feature type="domain" description="GST C-terminal" evidence="4">
    <location>
        <begin position="188"/>
        <end position="315"/>
    </location>
</feature>
<dbReference type="PANTHER" id="PTHR32419:SF6">
    <property type="entry name" value="GLUTATHIONE S-TRANSFERASE OMEGA-LIKE 1-RELATED"/>
    <property type="match status" value="1"/>
</dbReference>
<dbReference type="PROSITE" id="PS50405">
    <property type="entry name" value="GST_CTER"/>
    <property type="match status" value="1"/>
</dbReference>
<feature type="binding site" evidence="2">
    <location>
        <begin position="143"/>
        <end position="146"/>
    </location>
    <ligand>
        <name>glutathione</name>
        <dbReference type="ChEBI" id="CHEBI:57925"/>
    </ligand>
</feature>
<dbReference type="SFLD" id="SFLDS00019">
    <property type="entry name" value="Glutathione_Transferase_(cytos"/>
    <property type="match status" value="1"/>
</dbReference>
<evidence type="ECO:0000313" key="8">
    <source>
        <dbReference type="Proteomes" id="UP000836402"/>
    </source>
</evidence>
<dbReference type="Proteomes" id="UP000836402">
    <property type="component" value="Unassembled WGS sequence"/>
</dbReference>
<dbReference type="PANTHER" id="PTHR32419">
    <property type="entry name" value="GLUTATHIONYL-HYDROQUINONE REDUCTASE"/>
    <property type="match status" value="1"/>
</dbReference>
<dbReference type="PIRSF" id="PIRSF015753">
    <property type="entry name" value="GST"/>
    <property type="match status" value="1"/>
</dbReference>
<feature type="active site" description="Proton donor/acceptor" evidence="1">
    <location>
        <position position="211"/>
    </location>
</feature>
<evidence type="ECO:0000313" key="5">
    <source>
        <dbReference type="EMBL" id="CAD6959225.1"/>
    </source>
</evidence>
<feature type="site" description="Lowers pKa of active site Cys" evidence="3">
    <location>
        <position position="270"/>
    </location>
</feature>
<evidence type="ECO:0000256" key="2">
    <source>
        <dbReference type="PIRSR" id="PIRSR015753-2"/>
    </source>
</evidence>
<name>A0A177UL69_9BASI</name>
<evidence type="ECO:0000313" key="7">
    <source>
        <dbReference type="Proteomes" id="UP000077671"/>
    </source>
</evidence>
<accession>A0A177UL69</accession>
<evidence type="ECO:0000256" key="3">
    <source>
        <dbReference type="PIRSR" id="PIRSR015753-3"/>
    </source>
</evidence>
<dbReference type="InterPro" id="IPR047047">
    <property type="entry name" value="GST_Omega-like_C"/>
</dbReference>
<dbReference type="Gene3D" id="3.40.30.10">
    <property type="entry name" value="Glutaredoxin"/>
    <property type="match status" value="1"/>
</dbReference>
<dbReference type="InterPro" id="IPR004045">
    <property type="entry name" value="Glutathione_S-Trfase_N"/>
</dbReference>
<gene>
    <name evidence="6" type="ORF">A4X03_0g7557</name>
    <name evidence="5" type="ORF">JKIAZH3_G2281</name>
</gene>
<dbReference type="InterPro" id="IPR036249">
    <property type="entry name" value="Thioredoxin-like_sf"/>
</dbReference>
<proteinExistence type="predicted"/>
<dbReference type="AlphaFoldDB" id="A0A177UL69"/>
<dbReference type="SUPFAM" id="SSF47616">
    <property type="entry name" value="GST C-terminal domain-like"/>
    <property type="match status" value="1"/>
</dbReference>
<organism evidence="6 7">
    <name type="scientific">Tilletia caries</name>
    <name type="common">wheat bunt fungus</name>
    <dbReference type="NCBI Taxonomy" id="13290"/>
    <lineage>
        <taxon>Eukaryota</taxon>
        <taxon>Fungi</taxon>
        <taxon>Dikarya</taxon>
        <taxon>Basidiomycota</taxon>
        <taxon>Ustilaginomycotina</taxon>
        <taxon>Exobasidiomycetes</taxon>
        <taxon>Tilletiales</taxon>
        <taxon>Tilletiaceae</taxon>
        <taxon>Tilletia</taxon>
    </lineage>
</organism>
<evidence type="ECO:0000313" key="6">
    <source>
        <dbReference type="EMBL" id="KAE8244380.1"/>
    </source>
</evidence>
<keyword evidence="8" id="KW-1185">Reference proteome</keyword>
<dbReference type="Pfam" id="PF13410">
    <property type="entry name" value="GST_C_2"/>
    <property type="match status" value="1"/>
</dbReference>
<dbReference type="SFLD" id="SFLDG01206">
    <property type="entry name" value="Xi.1"/>
    <property type="match status" value="1"/>
</dbReference>
<feature type="site" description="Lowers pKa of active site Cys" evidence="3">
    <location>
        <position position="315"/>
    </location>
</feature>
<dbReference type="GO" id="GO:0004364">
    <property type="term" value="F:glutathione transferase activity"/>
    <property type="evidence" value="ECO:0007669"/>
    <property type="project" value="InterPro"/>
</dbReference>
<sequence length="341" mass="39016">MSTTAAAAAGDSDKTKYTLWSSQKDGVFRRQTSSFRDVIEKGHEHFQPEVGRYHLIVAYACPWACRALIVRQLKGMDKVDGLLPVSVVDSYLGSEGWTFEPYGEDETGGALNVLGTKSKVPGHEDKKRIRDFYLTANPDYDARCTVPVVWDTKLNTIVSNESSEIIRFFNTAFDEFLPKDKAELDFYPEAHRKEIDEINSWIYDNINNGVYKAGFASKQGPHEEAVKNLFEHLDRVEKILSDGREFLVGGQLTEADIRLFTTIVRFDPVYFTHFKTNIRDIRSGYPHINRWQQNLYWKNPAFKDTTHFDSIKAHYFASHRQINGHQIVPLGPLPHILPLDA</sequence>
<reference evidence="6" key="1">
    <citation type="submission" date="2016-04" db="EMBL/GenBank/DDBJ databases">
        <authorList>
            <person name="Nguyen H.D."/>
            <person name="Kesanakurti P."/>
            <person name="Cullis J."/>
            <person name="Levesque C.A."/>
            <person name="Hambleton S."/>
        </authorList>
    </citation>
    <scope>NUCLEOTIDE SEQUENCE</scope>
    <source>
        <strain evidence="6">DAOMC 238032</strain>
    </source>
</reference>
<feature type="binding site" evidence="2">
    <location>
        <begin position="161"/>
        <end position="162"/>
    </location>
    <ligand>
        <name>glutathione</name>
        <dbReference type="ChEBI" id="CHEBI:57925"/>
    </ligand>
</feature>
<protein>
    <recommendedName>
        <fullName evidence="4">GST C-terminal domain-containing protein</fullName>
    </recommendedName>
</protein>
<reference evidence="5" key="3">
    <citation type="submission" date="2020-10" db="EMBL/GenBank/DDBJ databases">
        <authorList>
            <person name="Sedaghatjoo S."/>
        </authorList>
    </citation>
    <scope>NUCLEOTIDE SEQUENCE</scope>
    <source>
        <strain evidence="5">AZH3</strain>
    </source>
</reference>
<reference evidence="6" key="2">
    <citation type="journal article" date="2019" name="IMA Fungus">
        <title>Genome sequencing and comparison of five Tilletia species to identify candidate genes for the detection of regulated species infecting wheat.</title>
        <authorList>
            <person name="Nguyen H.D.T."/>
            <person name="Sultana T."/>
            <person name="Kesanakurti P."/>
            <person name="Hambleton S."/>
        </authorList>
    </citation>
    <scope>NUCLEOTIDE SEQUENCE</scope>
    <source>
        <strain evidence="6">DAOMC 238032</strain>
    </source>
</reference>
<dbReference type="EMBL" id="LWDD02001838">
    <property type="protein sequence ID" value="KAE8244380.1"/>
    <property type="molecule type" value="Genomic_DNA"/>
</dbReference>
<dbReference type="InterPro" id="IPR036282">
    <property type="entry name" value="Glutathione-S-Trfase_C_sf"/>
</dbReference>
<evidence type="ECO:0000256" key="1">
    <source>
        <dbReference type="PIRSR" id="PIRSR015753-1"/>
    </source>
</evidence>
<dbReference type="CDD" id="cd03190">
    <property type="entry name" value="GST_C_Omega_like"/>
    <property type="match status" value="1"/>
</dbReference>
<feature type="binding site" evidence="2">
    <location>
        <position position="97"/>
    </location>
    <ligand>
        <name>glutathione</name>
        <dbReference type="ChEBI" id="CHEBI:57925"/>
    </ligand>
</feature>
<dbReference type="GO" id="GO:0005737">
    <property type="term" value="C:cytoplasm"/>
    <property type="evidence" value="ECO:0007669"/>
    <property type="project" value="TreeGrafter"/>
</dbReference>
<dbReference type="InterPro" id="IPR010987">
    <property type="entry name" value="Glutathione-S-Trfase_C-like"/>
</dbReference>
<comment type="caution">
    <text evidence="6">The sequence shown here is derived from an EMBL/GenBank/DDBJ whole genome shotgun (WGS) entry which is preliminary data.</text>
</comment>
<dbReference type="Proteomes" id="UP000077671">
    <property type="component" value="Unassembled WGS sequence"/>
</dbReference>
<dbReference type="InterPro" id="IPR040079">
    <property type="entry name" value="Glutathione_S-Trfase"/>
</dbReference>
<dbReference type="InterPro" id="IPR016639">
    <property type="entry name" value="GST_Omega/GSH"/>
</dbReference>
<dbReference type="Pfam" id="PF13409">
    <property type="entry name" value="GST_N_2"/>
    <property type="match status" value="1"/>
</dbReference>
<evidence type="ECO:0000259" key="4">
    <source>
        <dbReference type="PROSITE" id="PS50405"/>
    </source>
</evidence>
<dbReference type="Gene3D" id="1.20.1050.10">
    <property type="match status" value="1"/>
</dbReference>
<feature type="active site" description="Nucleophile" evidence="1">
    <location>
        <position position="61"/>
    </location>
</feature>